<dbReference type="AlphaFoldDB" id="A0A933L2W9"/>
<dbReference type="PANTHER" id="PTHR47328:SF1">
    <property type="entry name" value="RUTC FAMILY PROTEIN YOAB"/>
    <property type="match status" value="1"/>
</dbReference>
<sequence>MTITRIEPGKRLSAAVRHGNTLYVAGQTADTDTGSIELQTKEVLAKLDRLLGLGGSSKAKLISINVYLASIADFAEMNKVYDAWLDTANLPARATVETRLASPNLRVEMTAIAATD</sequence>
<name>A0A933L2W9_9HYPH</name>
<dbReference type="InterPro" id="IPR006175">
    <property type="entry name" value="YjgF/YER057c/UK114"/>
</dbReference>
<dbReference type="EMBL" id="JACRAF010000018">
    <property type="protein sequence ID" value="MBI4921280.1"/>
    <property type="molecule type" value="Genomic_DNA"/>
</dbReference>
<evidence type="ECO:0000313" key="2">
    <source>
        <dbReference type="EMBL" id="MBI4921280.1"/>
    </source>
</evidence>
<dbReference type="Proteomes" id="UP000782610">
    <property type="component" value="Unassembled WGS sequence"/>
</dbReference>
<comment type="caution">
    <text evidence="2">The sequence shown here is derived from an EMBL/GenBank/DDBJ whole genome shotgun (WGS) entry which is preliminary data.</text>
</comment>
<proteinExistence type="inferred from homology"/>
<comment type="similarity">
    <text evidence="1">Belongs to the RutC family.</text>
</comment>
<accession>A0A933L2W9</accession>
<protein>
    <submittedName>
        <fullName evidence="2">RidA family protein</fullName>
    </submittedName>
</protein>
<dbReference type="PROSITE" id="PS01094">
    <property type="entry name" value="UPF0076"/>
    <property type="match status" value="1"/>
</dbReference>
<dbReference type="InterPro" id="IPR035959">
    <property type="entry name" value="RutC-like_sf"/>
</dbReference>
<dbReference type="Gene3D" id="3.30.1330.40">
    <property type="entry name" value="RutC-like"/>
    <property type="match status" value="1"/>
</dbReference>
<dbReference type="CDD" id="cd06150">
    <property type="entry name" value="YjgF_YER057c_UK114_like_2"/>
    <property type="match status" value="1"/>
</dbReference>
<gene>
    <name evidence="2" type="ORF">HY834_05985</name>
</gene>
<evidence type="ECO:0000313" key="3">
    <source>
        <dbReference type="Proteomes" id="UP000782610"/>
    </source>
</evidence>
<dbReference type="SUPFAM" id="SSF55298">
    <property type="entry name" value="YjgF-like"/>
    <property type="match status" value="1"/>
</dbReference>
<dbReference type="PANTHER" id="PTHR47328">
    <property type="match status" value="1"/>
</dbReference>
<reference evidence="2" key="1">
    <citation type="submission" date="2020-07" db="EMBL/GenBank/DDBJ databases">
        <title>Huge and variable diversity of episymbiotic CPR bacteria and DPANN archaea in groundwater ecosystems.</title>
        <authorList>
            <person name="He C.Y."/>
            <person name="Keren R."/>
            <person name="Whittaker M."/>
            <person name="Farag I.F."/>
            <person name="Doudna J."/>
            <person name="Cate J.H.D."/>
            <person name="Banfield J.F."/>
        </authorList>
    </citation>
    <scope>NUCLEOTIDE SEQUENCE</scope>
    <source>
        <strain evidence="2">NC_groundwater_1586_Pr3_B-0.1um_66_15</strain>
    </source>
</reference>
<dbReference type="Pfam" id="PF01042">
    <property type="entry name" value="Ribonuc_L-PSP"/>
    <property type="match status" value="1"/>
</dbReference>
<evidence type="ECO:0000256" key="1">
    <source>
        <dbReference type="ARBA" id="ARBA00010552"/>
    </source>
</evidence>
<dbReference type="InterPro" id="IPR019897">
    <property type="entry name" value="RidA_CS"/>
</dbReference>
<organism evidence="2 3">
    <name type="scientific">Devosia nanyangense</name>
    <dbReference type="NCBI Taxonomy" id="1228055"/>
    <lineage>
        <taxon>Bacteria</taxon>
        <taxon>Pseudomonadati</taxon>
        <taxon>Pseudomonadota</taxon>
        <taxon>Alphaproteobacteria</taxon>
        <taxon>Hyphomicrobiales</taxon>
        <taxon>Devosiaceae</taxon>
        <taxon>Devosia</taxon>
    </lineage>
</organism>
<dbReference type="InterPro" id="IPR035709">
    <property type="entry name" value="YoaB-like"/>
</dbReference>